<dbReference type="Gene3D" id="1.10.472.80">
    <property type="entry name" value="Ypt/Rab-GAP domain of gyp1p, domain 3"/>
    <property type="match status" value="1"/>
</dbReference>
<feature type="compositionally biased region" description="Polar residues" evidence="1">
    <location>
        <begin position="315"/>
        <end position="334"/>
    </location>
</feature>
<feature type="region of interest" description="Disordered" evidence="1">
    <location>
        <begin position="395"/>
        <end position="484"/>
    </location>
</feature>
<dbReference type="Gene3D" id="1.10.8.270">
    <property type="entry name" value="putative rabgap domain of human tbc1 domain family member 14 like domains"/>
    <property type="match status" value="1"/>
</dbReference>
<dbReference type="SUPFAM" id="SSF47923">
    <property type="entry name" value="Ypt/Rab-GAP domain of gyp1p"/>
    <property type="match status" value="2"/>
</dbReference>
<dbReference type="PROSITE" id="PS50086">
    <property type="entry name" value="TBC_RABGAP"/>
    <property type="match status" value="1"/>
</dbReference>
<dbReference type="AlphaFoldDB" id="A0AAV9JUE3"/>
<reference evidence="3 4" key="1">
    <citation type="submission" date="2021-11" db="EMBL/GenBank/DDBJ databases">
        <title>Black yeast isolated from Biological Soil Crust.</title>
        <authorList>
            <person name="Kurbessoian T."/>
        </authorList>
    </citation>
    <scope>NUCLEOTIDE SEQUENCE [LARGE SCALE GENOMIC DNA]</scope>
    <source>
        <strain evidence="3 4">CCFEE 5522</strain>
    </source>
</reference>
<feature type="region of interest" description="Disordered" evidence="1">
    <location>
        <begin position="313"/>
        <end position="334"/>
    </location>
</feature>
<feature type="domain" description="Rab-GAP TBC" evidence="2">
    <location>
        <begin position="565"/>
        <end position="758"/>
    </location>
</feature>
<dbReference type="PANTHER" id="PTHR47219:SF9">
    <property type="entry name" value="GTPASE ACTIVATING PROTEIN AND CENTROSOME-ASSOCIATED, ISOFORM B"/>
    <property type="match status" value="1"/>
</dbReference>
<evidence type="ECO:0000313" key="4">
    <source>
        <dbReference type="Proteomes" id="UP001324427"/>
    </source>
</evidence>
<feature type="region of interest" description="Disordered" evidence="1">
    <location>
        <begin position="220"/>
        <end position="267"/>
    </location>
</feature>
<dbReference type="GO" id="GO:0031267">
    <property type="term" value="F:small GTPase binding"/>
    <property type="evidence" value="ECO:0007669"/>
    <property type="project" value="TreeGrafter"/>
</dbReference>
<dbReference type="EMBL" id="JAVFHQ010000006">
    <property type="protein sequence ID" value="KAK4548895.1"/>
    <property type="molecule type" value="Genomic_DNA"/>
</dbReference>
<proteinExistence type="predicted"/>
<feature type="compositionally biased region" description="Basic and acidic residues" evidence="1">
    <location>
        <begin position="235"/>
        <end position="251"/>
    </location>
</feature>
<dbReference type="SMART" id="SM00164">
    <property type="entry name" value="TBC"/>
    <property type="match status" value="1"/>
</dbReference>
<comment type="caution">
    <text evidence="3">The sequence shown here is derived from an EMBL/GenBank/DDBJ whole genome shotgun (WGS) entry which is preliminary data.</text>
</comment>
<gene>
    <name evidence="3" type="ORF">LTR36_008668</name>
</gene>
<feature type="region of interest" description="Disordered" evidence="1">
    <location>
        <begin position="32"/>
        <end position="166"/>
    </location>
</feature>
<sequence length="834" mass="92075">MSDGARASKDDRKPPTPHDFALLKGIRYEDAADGLPPVPVKPVNLLPRPSTAAHPHEPNSPAKRPRTSPNPRAAALSEQDEVKRDSAIAPSLSTATRDSYAESHQSLVVASASREPTLPTILVHDEEFLDPNGRSKSPFGSFGRKSRDKARSTKLQAQPPLPSGIQRIRSFKGIQADIPTGNLGDIDLEDLASDKVGFSQRGSLLFGGRKMNELLAAQGDSTANNDGTIQPMGATRDDLRRAPEPDAKAGDEVEPESPMKGLVTGRRKPSVHMLQAALLGGRVLSAEEIGFSMKVRSMYEHGDERAAEWALPMKNGSQGSHTPESMGRDSSTPDLSINGIVVDKTRQAPNGHAGLRPPSAQDVPTSYSREAHEYAGGIEDWEDVEGRDVDRYGFINTGRSASRNSNGSQRHGEGVHRVATALRLEAEQPRRERKLRRGLSTARSSRSMPPRPSGDGIPRKAPGSMHSFRSGESRQSSANPFQSRDRRTLAEAADMLSLPPGLSDIAEQNDGGKTPSLLKRREWSREDKWQKMARPVRDGADNKGGGMHFEFDTSDPKLVNRTWKGIPDRWRATAWHCFLSTSAKRRGSYVSDEVLAAEYHKLQKENAADDVQIDVDVPRTINLHIMFRRRYRGGQRLLFRVLHAISLYCPEPGYVQGMASLAATLLCYYDEERAFVMMVRLWQLRGLDQLFQSEFAGLLAALNEFEREWLRGGDVAQTLEELCVPSTSYGTRWYLTLFNLSIPFPAQLRVWDVFMLLGDAAAGQGQAFGGADLDVLHATSAALIDATRDIIVDADFEVAMKVLTSFIPIKDEDLLMRVARTEWKMRKKRAGVKV</sequence>
<evidence type="ECO:0000259" key="2">
    <source>
        <dbReference type="PROSITE" id="PS50086"/>
    </source>
</evidence>
<evidence type="ECO:0000256" key="1">
    <source>
        <dbReference type="SAM" id="MobiDB-lite"/>
    </source>
</evidence>
<organism evidence="3 4">
    <name type="scientific">Oleoguttula mirabilis</name>
    <dbReference type="NCBI Taxonomy" id="1507867"/>
    <lineage>
        <taxon>Eukaryota</taxon>
        <taxon>Fungi</taxon>
        <taxon>Dikarya</taxon>
        <taxon>Ascomycota</taxon>
        <taxon>Pezizomycotina</taxon>
        <taxon>Dothideomycetes</taxon>
        <taxon>Dothideomycetidae</taxon>
        <taxon>Mycosphaerellales</taxon>
        <taxon>Teratosphaeriaceae</taxon>
        <taxon>Oleoguttula</taxon>
    </lineage>
</organism>
<feature type="compositionally biased region" description="Polar residues" evidence="1">
    <location>
        <begin position="91"/>
        <end position="108"/>
    </location>
</feature>
<dbReference type="GO" id="GO:0005096">
    <property type="term" value="F:GTPase activator activity"/>
    <property type="evidence" value="ECO:0007669"/>
    <property type="project" value="TreeGrafter"/>
</dbReference>
<dbReference type="InterPro" id="IPR050302">
    <property type="entry name" value="Rab_GAP_TBC_domain"/>
</dbReference>
<evidence type="ECO:0000313" key="3">
    <source>
        <dbReference type="EMBL" id="KAK4548895.1"/>
    </source>
</evidence>
<dbReference type="Proteomes" id="UP001324427">
    <property type="component" value="Unassembled WGS sequence"/>
</dbReference>
<keyword evidence="4" id="KW-1185">Reference proteome</keyword>
<dbReference type="InterPro" id="IPR035969">
    <property type="entry name" value="Rab-GAP_TBC_sf"/>
</dbReference>
<dbReference type="InterPro" id="IPR000195">
    <property type="entry name" value="Rab-GAP-TBC_dom"/>
</dbReference>
<feature type="compositionally biased region" description="Polar residues" evidence="1">
    <location>
        <begin position="473"/>
        <end position="482"/>
    </location>
</feature>
<dbReference type="PANTHER" id="PTHR47219">
    <property type="entry name" value="RAB GTPASE-ACTIVATING PROTEIN 1-LIKE"/>
    <property type="match status" value="1"/>
</dbReference>
<dbReference type="FunFam" id="1.10.8.270:FF:000023">
    <property type="entry name" value="TBC domain-containing protein C1778.09"/>
    <property type="match status" value="1"/>
</dbReference>
<dbReference type="Pfam" id="PF00566">
    <property type="entry name" value="RabGAP-TBC"/>
    <property type="match status" value="1"/>
</dbReference>
<name>A0AAV9JUE3_9PEZI</name>
<accession>A0AAV9JUE3</accession>
<feature type="region of interest" description="Disordered" evidence="1">
    <location>
        <begin position="347"/>
        <end position="368"/>
    </location>
</feature>
<protein>
    <recommendedName>
        <fullName evidence="2">Rab-GAP TBC domain-containing protein</fullName>
    </recommendedName>
</protein>
<feature type="region of interest" description="Disordered" evidence="1">
    <location>
        <begin position="498"/>
        <end position="525"/>
    </location>
</feature>
<feature type="compositionally biased region" description="Polar residues" evidence="1">
    <location>
        <begin position="397"/>
        <end position="409"/>
    </location>
</feature>
<dbReference type="FunFam" id="1.10.472.80:FF:000055">
    <property type="entry name" value="TBC domain-containing protein C1778.09"/>
    <property type="match status" value="1"/>
</dbReference>